<keyword evidence="1" id="KW-0812">Transmembrane</keyword>
<dbReference type="InterPro" id="IPR027463">
    <property type="entry name" value="AcrB_DN_DC_subdom"/>
</dbReference>
<dbReference type="Gene3D" id="3.30.70.1430">
    <property type="entry name" value="Multidrug efflux transporter AcrB pore domain"/>
    <property type="match status" value="2"/>
</dbReference>
<dbReference type="Proteomes" id="UP000613030">
    <property type="component" value="Unassembled WGS sequence"/>
</dbReference>
<dbReference type="EMBL" id="JAERRB010000001">
    <property type="protein sequence ID" value="MBL0740061.1"/>
    <property type="molecule type" value="Genomic_DNA"/>
</dbReference>
<reference evidence="2 3" key="1">
    <citation type="submission" date="2021-01" db="EMBL/GenBank/DDBJ databases">
        <title>Chryseolinea sp. Jin1 Genome sequencing and assembly.</title>
        <authorList>
            <person name="Kim I."/>
        </authorList>
    </citation>
    <scope>NUCLEOTIDE SEQUENCE [LARGE SCALE GENOMIC DNA]</scope>
    <source>
        <strain evidence="2 3">Jin1</strain>
    </source>
</reference>
<protein>
    <submittedName>
        <fullName evidence="2">Efflux RND transporter permease subunit</fullName>
    </submittedName>
</protein>
<dbReference type="Gene3D" id="3.30.70.1320">
    <property type="entry name" value="Multidrug efflux transporter AcrB pore domain like"/>
    <property type="match status" value="1"/>
</dbReference>
<organism evidence="2 3">
    <name type="scientific">Chryseolinea lacunae</name>
    <dbReference type="NCBI Taxonomy" id="2801331"/>
    <lineage>
        <taxon>Bacteria</taxon>
        <taxon>Pseudomonadati</taxon>
        <taxon>Bacteroidota</taxon>
        <taxon>Cytophagia</taxon>
        <taxon>Cytophagales</taxon>
        <taxon>Fulvivirgaceae</taxon>
        <taxon>Chryseolinea</taxon>
    </lineage>
</organism>
<accession>A0ABS1KP72</accession>
<feature type="transmembrane region" description="Helical" evidence="1">
    <location>
        <begin position="329"/>
        <end position="348"/>
    </location>
</feature>
<feature type="transmembrane region" description="Helical" evidence="1">
    <location>
        <begin position="907"/>
        <end position="930"/>
    </location>
</feature>
<feature type="transmembrane region" description="Helical" evidence="1">
    <location>
        <begin position="521"/>
        <end position="546"/>
    </location>
</feature>
<evidence type="ECO:0000313" key="2">
    <source>
        <dbReference type="EMBL" id="MBL0740061.1"/>
    </source>
</evidence>
<feature type="transmembrane region" description="Helical" evidence="1">
    <location>
        <begin position="12"/>
        <end position="32"/>
    </location>
</feature>
<gene>
    <name evidence="2" type="ORF">JI741_02470</name>
</gene>
<feature type="transmembrane region" description="Helical" evidence="1">
    <location>
        <begin position="881"/>
        <end position="901"/>
    </location>
</feature>
<dbReference type="Gene3D" id="3.30.2090.10">
    <property type="entry name" value="Multidrug efflux transporter AcrB TolC docking domain, DN and DC subdomains"/>
    <property type="match status" value="2"/>
</dbReference>
<dbReference type="PRINTS" id="PR00702">
    <property type="entry name" value="ACRIFLAVINRP"/>
</dbReference>
<sequence length="1018" mass="111392">MKISEYAVRNYQFTLIMFLMAAAVGITTLLTMPRSEDPEVESPQYAVIIVYPGTSPKDMEELVVDPIEDKVNELEDIKRIRTTVSDGLAVFRVEFKYESDPDEKYQELVRELNGLRAELPKDIYSIDVNKFQPSDVNIVQIALISENASRATLKKEAEALQDELEKIPMLKNVEIQGLPEQIVRIELRLEKIAQMHIPMDAIVGSLQSEMANIPGGSVVAGSKSFNIKTSGNYTTLDEIKNTIVYAANGKNVLLRDVADAYITFDETTHITRLNGHRCVFVVAAQKPGLNITNTQKAYKPVLEKFEASLPPNVAMVHHFDQADNVNGRLAGLGKDFLIAILLVSITLLPLGGRAAAIVMISIPLSLSIGLVLLNLLGISLNQLSIVGLVVALGLLVDDSIVVVENIERWMRDGHSRFDATIKATRQIGLAVVGCTVTLIIAFMPLVFLPEGAGDFIRGLPLAVIMAVLASMLVSITIIPFLSSRILKEKGDDHGNIFLRGLQRLIHGSYSRLLDVALRKPVITMVVAGVIFFGSLQLFPVIGFSLFPMSEKPQFIINTITPLQTNLERTDTVSRYVEKVVSAIPEVNFFATNVGKGNPRIYYNVTQENERTDFAQTFVQLGDHVSPDRKLEIINTLRDTFGQFPGAKIEVKNFEQGPPVTAPIEIRLMGDNLDTLRALASKVEQNLKHTEGTLYVNNPVSNLKSDMRVVINRDKARMTGINTVDIDRTVRLAVAGLDMGSFSDVEGEDYNIHLTTPKKERATLASLENLFVNTRQGAAVPLAQIAGLQLETSPLRIDHYNKNRMVSVSAFVKKGYLNDNVIKDVVKQMESMKLPAGYTFMMGGDVEAGNESFGGLGTVIIVTVFMFVAVLVLMFKTFKSMLIVLSVIPLGIVGAVLALFFTGNSLSFVAIIGLIALAGVEVKNSILLVDFTNQLRQQGKSIEDAIREAGEVRFLPIVLTSLTAIGGLLPIALSVNPLISPLAIVLIGGLISSTLLSRIVTPVVYKLIPPKVEPVAAAV</sequence>
<feature type="transmembrane region" description="Helical" evidence="1">
    <location>
        <begin position="951"/>
        <end position="972"/>
    </location>
</feature>
<dbReference type="PANTHER" id="PTHR32063:SF24">
    <property type="entry name" value="CATION EFFLUX SYSTEM (ACRB_ACRD_ACRF FAMILY)"/>
    <property type="match status" value="1"/>
</dbReference>
<dbReference type="Gene3D" id="3.30.70.1440">
    <property type="entry name" value="Multidrug efflux transporter AcrB pore domain"/>
    <property type="match status" value="1"/>
</dbReference>
<keyword evidence="3" id="KW-1185">Reference proteome</keyword>
<feature type="transmembrane region" description="Helical" evidence="1">
    <location>
        <begin position="355"/>
        <end position="377"/>
    </location>
</feature>
<dbReference type="PANTHER" id="PTHR32063">
    <property type="match status" value="1"/>
</dbReference>
<feature type="transmembrane region" description="Helical" evidence="1">
    <location>
        <begin position="459"/>
        <end position="481"/>
    </location>
</feature>
<feature type="transmembrane region" description="Helical" evidence="1">
    <location>
        <begin position="383"/>
        <end position="406"/>
    </location>
</feature>
<keyword evidence="1" id="KW-1133">Transmembrane helix</keyword>
<evidence type="ECO:0000256" key="1">
    <source>
        <dbReference type="SAM" id="Phobius"/>
    </source>
</evidence>
<feature type="transmembrane region" description="Helical" evidence="1">
    <location>
        <begin position="427"/>
        <end position="447"/>
    </location>
</feature>
<dbReference type="Gene3D" id="1.20.1640.10">
    <property type="entry name" value="Multidrug efflux transporter AcrB transmembrane domain"/>
    <property type="match status" value="2"/>
</dbReference>
<dbReference type="RefSeq" id="WP_202007052.1">
    <property type="nucleotide sequence ID" value="NZ_JAERRB010000001.1"/>
</dbReference>
<dbReference type="SUPFAM" id="SSF82866">
    <property type="entry name" value="Multidrug efflux transporter AcrB transmembrane domain"/>
    <property type="match status" value="2"/>
</dbReference>
<dbReference type="SUPFAM" id="SSF82693">
    <property type="entry name" value="Multidrug efflux transporter AcrB pore domain, PN1, PN2, PC1 and PC2 subdomains"/>
    <property type="match status" value="3"/>
</dbReference>
<dbReference type="InterPro" id="IPR001036">
    <property type="entry name" value="Acrflvin-R"/>
</dbReference>
<proteinExistence type="predicted"/>
<keyword evidence="1" id="KW-0472">Membrane</keyword>
<dbReference type="SUPFAM" id="SSF82714">
    <property type="entry name" value="Multidrug efflux transporter AcrB TolC docking domain, DN and DC subdomains"/>
    <property type="match status" value="2"/>
</dbReference>
<comment type="caution">
    <text evidence="2">The sequence shown here is derived from an EMBL/GenBank/DDBJ whole genome shotgun (WGS) entry which is preliminary data.</text>
</comment>
<feature type="transmembrane region" description="Helical" evidence="1">
    <location>
        <begin position="852"/>
        <end position="874"/>
    </location>
</feature>
<dbReference type="Pfam" id="PF00873">
    <property type="entry name" value="ACR_tran"/>
    <property type="match status" value="1"/>
</dbReference>
<feature type="transmembrane region" description="Helical" evidence="1">
    <location>
        <begin position="978"/>
        <end position="1000"/>
    </location>
</feature>
<evidence type="ECO:0000313" key="3">
    <source>
        <dbReference type="Proteomes" id="UP000613030"/>
    </source>
</evidence>
<name>A0ABS1KP72_9BACT</name>